<dbReference type="EMBL" id="CP025096">
    <property type="protein sequence ID" value="AUD00645.1"/>
    <property type="molecule type" value="Genomic_DNA"/>
</dbReference>
<dbReference type="Proteomes" id="UP000232883">
    <property type="component" value="Chromosome"/>
</dbReference>
<dbReference type="KEGG" id="spir:CWM47_01710"/>
<dbReference type="AlphaFoldDB" id="A0A2K8YSP2"/>
<evidence type="ECO:0000313" key="2">
    <source>
        <dbReference type="Proteomes" id="UP000232883"/>
    </source>
</evidence>
<sequence length="92" mass="10863">MKISIEKTKDRAHLEAQKYQLEHNMATSKKFLSFFESRLPEGYNKLSSKDFKTDLQSQFAESAYSHKQLIAMLETYHNEVMKALALYDKQRK</sequence>
<proteinExistence type="predicted"/>
<accession>A0A2K8YSP2</accession>
<keyword evidence="2" id="KW-1185">Reference proteome</keyword>
<evidence type="ECO:0000313" key="1">
    <source>
        <dbReference type="EMBL" id="AUD00645.1"/>
    </source>
</evidence>
<dbReference type="RefSeq" id="WP_100986070.1">
    <property type="nucleotide sequence ID" value="NZ_CP025096.1"/>
</dbReference>
<gene>
    <name evidence="1" type="ORF">CWM47_01710</name>
</gene>
<name>A0A2K8YSP2_9BACT</name>
<protein>
    <submittedName>
        <fullName evidence="1">Uncharacterized protein</fullName>
    </submittedName>
</protein>
<reference evidence="1 2" key="1">
    <citation type="submission" date="2017-11" db="EMBL/GenBank/DDBJ databases">
        <title>Taxonomic description and genome sequences of Spirosoma HA7 sp. nov., isolated from pollen microhabitat of Corylus avellana.</title>
        <authorList>
            <person name="Ambika Manirajan B."/>
            <person name="Suarez C."/>
            <person name="Ratering S."/>
            <person name="Geissler-Plaum R."/>
            <person name="Cardinale M."/>
            <person name="Sylvia S."/>
        </authorList>
    </citation>
    <scope>NUCLEOTIDE SEQUENCE [LARGE SCALE GENOMIC DNA]</scope>
    <source>
        <strain evidence="1 2">HA7</strain>
    </source>
</reference>
<organism evidence="1 2">
    <name type="scientific">Spirosoma pollinicola</name>
    <dbReference type="NCBI Taxonomy" id="2057025"/>
    <lineage>
        <taxon>Bacteria</taxon>
        <taxon>Pseudomonadati</taxon>
        <taxon>Bacteroidota</taxon>
        <taxon>Cytophagia</taxon>
        <taxon>Cytophagales</taxon>
        <taxon>Cytophagaceae</taxon>
        <taxon>Spirosoma</taxon>
    </lineage>
</organism>
<dbReference type="OrthoDB" id="9860623at2"/>